<evidence type="ECO:0000259" key="1">
    <source>
        <dbReference type="Pfam" id="PF07463"/>
    </source>
</evidence>
<sequence>MEEISVDIEGFEGLYVITASGRIYSKNKKDYKRLYENPYGFKHVHLFKNGKKYLFLTFDLWEKAFPHLLRTDYKGM</sequence>
<gene>
    <name evidence="2" type="ORF">ICC18_33035</name>
</gene>
<proteinExistence type="predicted"/>
<name>A0A926QNB4_9BACL</name>
<keyword evidence="3" id="KW-1185">Reference proteome</keyword>
<reference evidence="2" key="1">
    <citation type="submission" date="2020-09" db="EMBL/GenBank/DDBJ databases">
        <title>Draft Genome Sequence of Paenibacillus sp. WST5.</title>
        <authorList>
            <person name="Bao Z."/>
        </authorList>
    </citation>
    <scope>NUCLEOTIDE SEQUENCE</scope>
    <source>
        <strain evidence="2">WST5</strain>
    </source>
</reference>
<evidence type="ECO:0000313" key="2">
    <source>
        <dbReference type="EMBL" id="MBD0384838.1"/>
    </source>
</evidence>
<dbReference type="RefSeq" id="WP_188178595.1">
    <property type="nucleotide sequence ID" value="NZ_JACVVD010000029.1"/>
</dbReference>
<dbReference type="GO" id="GO:0016788">
    <property type="term" value="F:hydrolase activity, acting on ester bonds"/>
    <property type="evidence" value="ECO:0007669"/>
    <property type="project" value="InterPro"/>
</dbReference>
<dbReference type="Proteomes" id="UP000650466">
    <property type="component" value="Unassembled WGS sequence"/>
</dbReference>
<dbReference type="InterPro" id="IPR010902">
    <property type="entry name" value="NUMOD4"/>
</dbReference>
<protein>
    <submittedName>
        <fullName evidence="2">3-ketosteroid-delta-1-dehydrogenase</fullName>
    </submittedName>
</protein>
<dbReference type="EMBL" id="JACVVD010000029">
    <property type="protein sequence ID" value="MBD0384838.1"/>
    <property type="molecule type" value="Genomic_DNA"/>
</dbReference>
<comment type="caution">
    <text evidence="2">The sequence shown here is derived from an EMBL/GenBank/DDBJ whole genome shotgun (WGS) entry which is preliminary data.</text>
</comment>
<dbReference type="Gene3D" id="3.90.75.20">
    <property type="match status" value="1"/>
</dbReference>
<dbReference type="AlphaFoldDB" id="A0A926QNB4"/>
<accession>A0A926QNB4</accession>
<evidence type="ECO:0000313" key="3">
    <source>
        <dbReference type="Proteomes" id="UP000650466"/>
    </source>
</evidence>
<organism evidence="2 3">
    <name type="scientific">Paenibacillus sedimenti</name>
    <dbReference type="NCBI Taxonomy" id="2770274"/>
    <lineage>
        <taxon>Bacteria</taxon>
        <taxon>Bacillati</taxon>
        <taxon>Bacillota</taxon>
        <taxon>Bacilli</taxon>
        <taxon>Bacillales</taxon>
        <taxon>Paenibacillaceae</taxon>
        <taxon>Paenibacillus</taxon>
    </lineage>
</organism>
<dbReference type="InterPro" id="IPR044925">
    <property type="entry name" value="His-Me_finger_sf"/>
</dbReference>
<feature type="domain" description="NUMOD4" evidence="1">
    <location>
        <begin position="6"/>
        <end position="46"/>
    </location>
</feature>
<dbReference type="Pfam" id="PF07463">
    <property type="entry name" value="NUMOD4"/>
    <property type="match status" value="1"/>
</dbReference>
<dbReference type="SUPFAM" id="SSF54060">
    <property type="entry name" value="His-Me finger endonucleases"/>
    <property type="match status" value="1"/>
</dbReference>